<evidence type="ECO:0000313" key="6">
    <source>
        <dbReference type="EMBL" id="CAB5046364.1"/>
    </source>
</evidence>
<dbReference type="SMART" id="SM00318">
    <property type="entry name" value="SNc"/>
    <property type="match status" value="1"/>
</dbReference>
<dbReference type="InterPro" id="IPR002071">
    <property type="entry name" value="Thermonucl_AS"/>
</dbReference>
<dbReference type="GO" id="GO:0003676">
    <property type="term" value="F:nucleic acid binding"/>
    <property type="evidence" value="ECO:0007669"/>
    <property type="project" value="InterPro"/>
</dbReference>
<name>A0A6J7LFD4_9ZZZZ</name>
<reference evidence="5" key="1">
    <citation type="submission" date="2020-05" db="EMBL/GenBank/DDBJ databases">
        <authorList>
            <person name="Chiriac C."/>
            <person name="Salcher M."/>
            <person name="Ghai R."/>
            <person name="Kavagutti S V."/>
        </authorList>
    </citation>
    <scope>NUCLEOTIDE SEQUENCE</scope>
</reference>
<dbReference type="SUPFAM" id="SSF50199">
    <property type="entry name" value="Staphylococcal nuclease"/>
    <property type="match status" value="1"/>
</dbReference>
<evidence type="ECO:0000313" key="3">
    <source>
        <dbReference type="EMBL" id="CAB4592358.1"/>
    </source>
</evidence>
<evidence type="ECO:0000313" key="4">
    <source>
        <dbReference type="EMBL" id="CAB4624420.1"/>
    </source>
</evidence>
<gene>
    <name evidence="2" type="ORF">UFOPK1421_00173</name>
    <name evidence="3" type="ORF">UFOPK1820_00224</name>
    <name evidence="4" type="ORF">UFOPK1960_00278</name>
    <name evidence="5" type="ORF">UFOPK3889_00113</name>
    <name evidence="6" type="ORF">UFOPK4275_00345</name>
</gene>
<dbReference type="GO" id="GO:0004518">
    <property type="term" value="F:nuclease activity"/>
    <property type="evidence" value="ECO:0007669"/>
    <property type="project" value="InterPro"/>
</dbReference>
<dbReference type="PROSITE" id="PS50830">
    <property type="entry name" value="TNASE_3"/>
    <property type="match status" value="1"/>
</dbReference>
<proteinExistence type="predicted"/>
<dbReference type="Pfam" id="PF00565">
    <property type="entry name" value="SNase"/>
    <property type="match status" value="1"/>
</dbReference>
<accession>A0A6J7LFD4</accession>
<dbReference type="PROSITE" id="PS01123">
    <property type="entry name" value="TNASE_1"/>
    <property type="match status" value="1"/>
</dbReference>
<dbReference type="EMBL" id="CAEZVL010000024">
    <property type="protein sequence ID" value="CAB4624420.1"/>
    <property type="molecule type" value="Genomic_DNA"/>
</dbReference>
<evidence type="ECO:0000313" key="2">
    <source>
        <dbReference type="EMBL" id="CAB4533650.1"/>
    </source>
</evidence>
<dbReference type="EMBL" id="CAEZSL010000011">
    <property type="protein sequence ID" value="CAB4533650.1"/>
    <property type="molecule type" value="Genomic_DNA"/>
</dbReference>
<dbReference type="EMBL" id="CAFBNZ010000009">
    <property type="protein sequence ID" value="CAB4966817.1"/>
    <property type="molecule type" value="Genomic_DNA"/>
</dbReference>
<dbReference type="InterPro" id="IPR016071">
    <property type="entry name" value="Staphylococal_nuclease_OB-fold"/>
</dbReference>
<protein>
    <submittedName>
        <fullName evidence="5">Unannotated protein</fullName>
    </submittedName>
</protein>
<organism evidence="5">
    <name type="scientific">freshwater metagenome</name>
    <dbReference type="NCBI Taxonomy" id="449393"/>
    <lineage>
        <taxon>unclassified sequences</taxon>
        <taxon>metagenomes</taxon>
        <taxon>ecological metagenomes</taxon>
    </lineage>
</organism>
<dbReference type="InterPro" id="IPR035437">
    <property type="entry name" value="SNase_OB-fold_sf"/>
</dbReference>
<evidence type="ECO:0000313" key="5">
    <source>
        <dbReference type="EMBL" id="CAB4966817.1"/>
    </source>
</evidence>
<dbReference type="EMBL" id="CAEZUK010000021">
    <property type="protein sequence ID" value="CAB4592358.1"/>
    <property type="molecule type" value="Genomic_DNA"/>
</dbReference>
<dbReference type="Gene3D" id="2.40.50.90">
    <property type="match status" value="1"/>
</dbReference>
<sequence>MNLSNFRQRCLFVVLACTFLGSCSSSDSSLPQGANARVVKVIDGDTVDVSIDGKVERVRLIGIDTPETKKPNTPIECYGPEASQRTTFLLPVGTPVILQRDAEARDHYGRLLGYIFRFSDNLFVNGDLMTGGFARPLAIAPNTTYSEEFSSLASNAQAAKLGLWGAC</sequence>
<dbReference type="AlphaFoldDB" id="A0A6J7LFD4"/>
<feature type="domain" description="TNase-like" evidence="1">
    <location>
        <begin position="32"/>
        <end position="166"/>
    </location>
</feature>
<dbReference type="PROSITE" id="PS51257">
    <property type="entry name" value="PROKAR_LIPOPROTEIN"/>
    <property type="match status" value="1"/>
</dbReference>
<dbReference type="EMBL" id="CAFBQJ010000041">
    <property type="protein sequence ID" value="CAB5046364.1"/>
    <property type="molecule type" value="Genomic_DNA"/>
</dbReference>
<evidence type="ECO:0000259" key="1">
    <source>
        <dbReference type="PROSITE" id="PS50830"/>
    </source>
</evidence>